<name>A0ABT5JTA8_9BURK</name>
<protein>
    <submittedName>
        <fullName evidence="8">GtrA family protein</fullName>
    </submittedName>
</protein>
<feature type="transmembrane region" description="Helical" evidence="6">
    <location>
        <begin position="97"/>
        <end position="117"/>
    </location>
</feature>
<evidence type="ECO:0000313" key="8">
    <source>
        <dbReference type="EMBL" id="MDC8755986.1"/>
    </source>
</evidence>
<keyword evidence="9" id="KW-1185">Reference proteome</keyword>
<reference evidence="8 9" key="1">
    <citation type="submission" date="2022-10" db="EMBL/GenBank/DDBJ databases">
        <title>Janthinobacterium sp. hw3 Genome sequencing.</title>
        <authorList>
            <person name="Park S."/>
        </authorList>
    </citation>
    <scope>NUCLEOTIDE SEQUENCE [LARGE SCALE GENOMIC DNA]</scope>
    <source>
        <strain evidence="9">hw3</strain>
    </source>
</reference>
<dbReference type="Proteomes" id="UP001221208">
    <property type="component" value="Unassembled WGS sequence"/>
</dbReference>
<proteinExistence type="inferred from homology"/>
<comment type="similarity">
    <text evidence="2">Belongs to the GtrA family.</text>
</comment>
<feature type="transmembrane region" description="Helical" evidence="6">
    <location>
        <begin position="70"/>
        <end position="91"/>
    </location>
</feature>
<sequence>MSVQRQFLRFAAVGASGTAVQYSVLWAGVELAGIGAAAASGLGYALGSVVNYILNYFFTFQSDKSHGEAAAKYFTLLGIGWCMNTGLMWLLVQGLGWNYWLAQLLATAIGLAWNFAGSRWWAFKPAK</sequence>
<evidence type="ECO:0000256" key="4">
    <source>
        <dbReference type="ARBA" id="ARBA00022989"/>
    </source>
</evidence>
<evidence type="ECO:0000313" key="9">
    <source>
        <dbReference type="Proteomes" id="UP001221208"/>
    </source>
</evidence>
<dbReference type="InterPro" id="IPR051401">
    <property type="entry name" value="GtrA_CellWall_Glycosyl"/>
</dbReference>
<organism evidence="8 9">
    <name type="scientific">Janthinobacterium fluminis</name>
    <dbReference type="NCBI Taxonomy" id="2987524"/>
    <lineage>
        <taxon>Bacteria</taxon>
        <taxon>Pseudomonadati</taxon>
        <taxon>Pseudomonadota</taxon>
        <taxon>Betaproteobacteria</taxon>
        <taxon>Burkholderiales</taxon>
        <taxon>Oxalobacteraceae</taxon>
        <taxon>Janthinobacterium</taxon>
    </lineage>
</organism>
<feature type="transmembrane region" description="Helical" evidence="6">
    <location>
        <begin position="7"/>
        <end position="28"/>
    </location>
</feature>
<dbReference type="Pfam" id="PF04138">
    <property type="entry name" value="GtrA_DPMS_TM"/>
    <property type="match status" value="1"/>
</dbReference>
<accession>A0ABT5JTA8</accession>
<evidence type="ECO:0000256" key="5">
    <source>
        <dbReference type="ARBA" id="ARBA00023136"/>
    </source>
</evidence>
<comment type="subcellular location">
    <subcellularLocation>
        <location evidence="1">Membrane</location>
        <topology evidence="1">Multi-pass membrane protein</topology>
    </subcellularLocation>
</comment>
<gene>
    <name evidence="8" type="ORF">OIK44_00110</name>
</gene>
<comment type="caution">
    <text evidence="8">The sequence shown here is derived from an EMBL/GenBank/DDBJ whole genome shotgun (WGS) entry which is preliminary data.</text>
</comment>
<dbReference type="RefSeq" id="WP_273668617.1">
    <property type="nucleotide sequence ID" value="NZ_JAQQXR010000001.1"/>
</dbReference>
<dbReference type="InterPro" id="IPR007267">
    <property type="entry name" value="GtrA_DPMS_TM"/>
</dbReference>
<keyword evidence="5 6" id="KW-0472">Membrane</keyword>
<evidence type="ECO:0000256" key="6">
    <source>
        <dbReference type="SAM" id="Phobius"/>
    </source>
</evidence>
<feature type="transmembrane region" description="Helical" evidence="6">
    <location>
        <begin position="34"/>
        <end position="58"/>
    </location>
</feature>
<dbReference type="PANTHER" id="PTHR38459">
    <property type="entry name" value="PROPHAGE BACTOPRENOL-LINKED GLUCOSE TRANSLOCASE HOMOLOG"/>
    <property type="match status" value="1"/>
</dbReference>
<evidence type="ECO:0000256" key="2">
    <source>
        <dbReference type="ARBA" id="ARBA00009399"/>
    </source>
</evidence>
<evidence type="ECO:0000259" key="7">
    <source>
        <dbReference type="Pfam" id="PF04138"/>
    </source>
</evidence>
<dbReference type="PANTHER" id="PTHR38459:SF1">
    <property type="entry name" value="PROPHAGE BACTOPRENOL-LINKED GLUCOSE TRANSLOCASE HOMOLOG"/>
    <property type="match status" value="1"/>
</dbReference>
<keyword evidence="3 6" id="KW-0812">Transmembrane</keyword>
<dbReference type="EMBL" id="JAQQXR010000001">
    <property type="protein sequence ID" value="MDC8755986.1"/>
    <property type="molecule type" value="Genomic_DNA"/>
</dbReference>
<evidence type="ECO:0000256" key="1">
    <source>
        <dbReference type="ARBA" id="ARBA00004141"/>
    </source>
</evidence>
<keyword evidence="4 6" id="KW-1133">Transmembrane helix</keyword>
<evidence type="ECO:0000256" key="3">
    <source>
        <dbReference type="ARBA" id="ARBA00022692"/>
    </source>
</evidence>
<feature type="domain" description="GtrA/DPMS transmembrane" evidence="7">
    <location>
        <begin position="9"/>
        <end position="123"/>
    </location>
</feature>